<proteinExistence type="predicted"/>
<evidence type="ECO:0000313" key="2">
    <source>
        <dbReference type="Proteomes" id="UP000326759"/>
    </source>
</evidence>
<gene>
    <name evidence="1" type="ORF">Anas_02912</name>
</gene>
<keyword evidence="2" id="KW-1185">Reference proteome</keyword>
<comment type="caution">
    <text evidence="1">The sequence shown here is derived from an EMBL/GenBank/DDBJ whole genome shotgun (WGS) entry which is preliminary data.</text>
</comment>
<evidence type="ECO:0000313" key="1">
    <source>
        <dbReference type="EMBL" id="KAB7499794.1"/>
    </source>
</evidence>
<accession>A0A5N5T011</accession>
<reference evidence="1 2" key="1">
    <citation type="journal article" date="2019" name="PLoS Biol.">
        <title>Sex chromosomes control vertical transmission of feminizing Wolbachia symbionts in an isopod.</title>
        <authorList>
            <person name="Becking T."/>
            <person name="Chebbi M.A."/>
            <person name="Giraud I."/>
            <person name="Moumen B."/>
            <person name="Laverre T."/>
            <person name="Caubet Y."/>
            <person name="Peccoud J."/>
            <person name="Gilbert C."/>
            <person name="Cordaux R."/>
        </authorList>
    </citation>
    <scope>NUCLEOTIDE SEQUENCE [LARGE SCALE GENOMIC DNA]</scope>
    <source>
        <strain evidence="1">ANa2</strain>
        <tissue evidence="1">Whole body excluding digestive tract and cuticle</tissue>
    </source>
</reference>
<dbReference type="EMBL" id="SEYY01016601">
    <property type="protein sequence ID" value="KAB7499794.1"/>
    <property type="molecule type" value="Genomic_DNA"/>
</dbReference>
<dbReference type="Proteomes" id="UP000326759">
    <property type="component" value="Unassembled WGS sequence"/>
</dbReference>
<sequence>MAKILIPKSLHLHFCDNDIQLLLCKILNESNQRLNSNEAFGPYYSSFMEELLHSSKGKEALLIQGLREANSPTVVLL</sequence>
<organism evidence="1 2">
    <name type="scientific">Armadillidium nasatum</name>
    <dbReference type="NCBI Taxonomy" id="96803"/>
    <lineage>
        <taxon>Eukaryota</taxon>
        <taxon>Metazoa</taxon>
        <taxon>Ecdysozoa</taxon>
        <taxon>Arthropoda</taxon>
        <taxon>Crustacea</taxon>
        <taxon>Multicrustacea</taxon>
        <taxon>Malacostraca</taxon>
        <taxon>Eumalacostraca</taxon>
        <taxon>Peracarida</taxon>
        <taxon>Isopoda</taxon>
        <taxon>Oniscidea</taxon>
        <taxon>Crinocheta</taxon>
        <taxon>Armadillidiidae</taxon>
        <taxon>Armadillidium</taxon>
    </lineage>
</organism>
<name>A0A5N5T011_9CRUS</name>
<protein>
    <submittedName>
        <fullName evidence="1">Uncharacterized protein</fullName>
    </submittedName>
</protein>
<dbReference type="AlphaFoldDB" id="A0A5N5T011"/>